<comment type="subcellular location">
    <subcellularLocation>
        <location evidence="1 8">Cell outer membrane</location>
        <topology evidence="1 8">Multi-pass membrane protein</topology>
    </subcellularLocation>
</comment>
<name>A0A4P7VG47_9BACT</name>
<evidence type="ECO:0000313" key="12">
    <source>
        <dbReference type="Proteomes" id="UP000297031"/>
    </source>
</evidence>
<dbReference type="GO" id="GO:0009279">
    <property type="term" value="C:cell outer membrane"/>
    <property type="evidence" value="ECO:0007669"/>
    <property type="project" value="UniProtKB-SubCell"/>
</dbReference>
<dbReference type="InterPro" id="IPR011662">
    <property type="entry name" value="Secretin/TonB_short_N"/>
</dbReference>
<keyword evidence="3 8" id="KW-1134">Transmembrane beta strand</keyword>
<evidence type="ECO:0000256" key="5">
    <source>
        <dbReference type="ARBA" id="ARBA00022729"/>
    </source>
</evidence>
<comment type="similarity">
    <text evidence="8">Belongs to the TonB-dependent receptor family.</text>
</comment>
<dbReference type="Gene3D" id="2.60.40.1120">
    <property type="entry name" value="Carboxypeptidase-like, regulatory domain"/>
    <property type="match status" value="1"/>
</dbReference>
<feature type="domain" description="Secretin/TonB short N-terminal" evidence="10">
    <location>
        <begin position="45"/>
        <end position="95"/>
    </location>
</feature>
<dbReference type="PANTHER" id="PTHR30069">
    <property type="entry name" value="TONB-DEPENDENT OUTER MEMBRANE RECEPTOR"/>
    <property type="match status" value="1"/>
</dbReference>
<dbReference type="PANTHER" id="PTHR30069:SF29">
    <property type="entry name" value="HEMOGLOBIN AND HEMOGLOBIN-HAPTOGLOBIN-BINDING PROTEIN 1-RELATED"/>
    <property type="match status" value="1"/>
</dbReference>
<proteinExistence type="inferred from homology"/>
<dbReference type="GO" id="GO:0015344">
    <property type="term" value="F:siderophore uptake transmembrane transporter activity"/>
    <property type="evidence" value="ECO:0007669"/>
    <property type="project" value="TreeGrafter"/>
</dbReference>
<gene>
    <name evidence="11" type="ORF">E7746_02820</name>
</gene>
<evidence type="ECO:0000256" key="2">
    <source>
        <dbReference type="ARBA" id="ARBA00022448"/>
    </source>
</evidence>
<keyword evidence="12" id="KW-1185">Reference proteome</keyword>
<keyword evidence="6 8" id="KW-0472">Membrane</keyword>
<dbReference type="EMBL" id="CP039393">
    <property type="protein sequence ID" value="QCD34884.1"/>
    <property type="molecule type" value="Genomic_DNA"/>
</dbReference>
<evidence type="ECO:0000256" key="4">
    <source>
        <dbReference type="ARBA" id="ARBA00022692"/>
    </source>
</evidence>
<dbReference type="InterPro" id="IPR039426">
    <property type="entry name" value="TonB-dep_rcpt-like"/>
</dbReference>
<evidence type="ECO:0000256" key="6">
    <source>
        <dbReference type="ARBA" id="ARBA00023136"/>
    </source>
</evidence>
<keyword evidence="4 8" id="KW-0812">Transmembrane</keyword>
<dbReference type="SMART" id="SM00965">
    <property type="entry name" value="STN"/>
    <property type="match status" value="1"/>
</dbReference>
<accession>A0A4P7VG47</accession>
<organism evidence="11 12">
    <name type="scientific">Muribaculum gordoncarteri</name>
    <dbReference type="NCBI Taxonomy" id="2530390"/>
    <lineage>
        <taxon>Bacteria</taxon>
        <taxon>Pseudomonadati</taxon>
        <taxon>Bacteroidota</taxon>
        <taxon>Bacteroidia</taxon>
        <taxon>Bacteroidales</taxon>
        <taxon>Muribaculaceae</taxon>
        <taxon>Muribaculum</taxon>
    </lineage>
</organism>
<evidence type="ECO:0000313" key="11">
    <source>
        <dbReference type="EMBL" id="QCD34884.1"/>
    </source>
</evidence>
<protein>
    <recommendedName>
        <fullName evidence="10">Secretin/TonB short N-terminal domain-containing protein</fullName>
    </recommendedName>
</protein>
<evidence type="ECO:0000256" key="8">
    <source>
        <dbReference type="PROSITE-ProRule" id="PRU01360"/>
    </source>
</evidence>
<feature type="signal peptide" evidence="9">
    <location>
        <begin position="1"/>
        <end position="19"/>
    </location>
</feature>
<dbReference type="InterPro" id="IPR012910">
    <property type="entry name" value="Plug_dom"/>
</dbReference>
<dbReference type="InterPro" id="IPR008969">
    <property type="entry name" value="CarboxyPept-like_regulatory"/>
</dbReference>
<keyword evidence="5 9" id="KW-0732">Signal</keyword>
<dbReference type="Proteomes" id="UP000297031">
    <property type="component" value="Chromosome"/>
</dbReference>
<evidence type="ECO:0000256" key="9">
    <source>
        <dbReference type="SAM" id="SignalP"/>
    </source>
</evidence>
<dbReference type="Gene3D" id="2.40.170.20">
    <property type="entry name" value="TonB-dependent receptor, beta-barrel domain"/>
    <property type="match status" value="1"/>
</dbReference>
<keyword evidence="7 8" id="KW-0998">Cell outer membrane</keyword>
<dbReference type="RefSeq" id="WP_136409765.1">
    <property type="nucleotide sequence ID" value="NZ_CP039393.1"/>
</dbReference>
<evidence type="ECO:0000256" key="1">
    <source>
        <dbReference type="ARBA" id="ARBA00004571"/>
    </source>
</evidence>
<dbReference type="AlphaFoldDB" id="A0A4P7VG47"/>
<keyword evidence="2 8" id="KW-0813">Transport</keyword>
<dbReference type="Gene3D" id="3.55.50.30">
    <property type="match status" value="1"/>
</dbReference>
<dbReference type="SUPFAM" id="SSF49464">
    <property type="entry name" value="Carboxypeptidase regulatory domain-like"/>
    <property type="match status" value="1"/>
</dbReference>
<dbReference type="InterPro" id="IPR036942">
    <property type="entry name" value="Beta-barrel_TonB_sf"/>
</dbReference>
<evidence type="ECO:0000259" key="10">
    <source>
        <dbReference type="SMART" id="SM00965"/>
    </source>
</evidence>
<dbReference type="SUPFAM" id="SSF56935">
    <property type="entry name" value="Porins"/>
    <property type="match status" value="1"/>
</dbReference>
<sequence>MRNRLALLLILTLAAVASAAGRITINVNSQPIKEVLKEVKAQSGINLIYITSDIPDRKITLHLEDATLKECLDAILKDTRVTYSVKDNNIILRREAVLSPKRVISGFVREEESGEAAIGAIVRDANSGAFTTSNSNGFYSLPVTSSEADINVTLTGYTPISIRLDSLKLDNRLDITLTPSGKLDEVIIVGDKNSELTFESPVIGNLSMNRYSITSTPTLFGESDIIKSLQFQPGVIPGVEGFSGLQVHGGSDDQNMYLLDNVPLYQVNHLAGMLSSFNTDAINNVDFYKSSFPSRYDGRLSSIIDIRTRDGNLTRRQGSWKIGLTSGSFNIEGPIIKNRMTYTISVRRSWFDLLSIPGIAIYNAAINENKSKIVSRYAFTDFNAKTTYHFNDRSRLHLMVYYGNDFFKGGTKRKHRHDKDLEESSDISTLDWGSFIVSANWNHVYTPQLFGEISMSFSRYNSMLKRKMKYKNTFLNDLISSTTSKIHNLIDDYSLRVNYDWQLTHSHHLNFGVNYTYHVFIPYLTEFIRKVNHNTNTSTTLQYSSHPHEMNLYIDDEWHINRHWAILAGVSLSSWINPGNKDYLKLNPRVSAMYRPIPSLCVKASFTQLSQYNHQLRETALSLPTDMWIPIAGDFKPQKSRKASIGAYYNINNRYMLSMEAYYKRMYNLIDYRDDYYYYPSNTIIYEKLTVGDGKVRGIDMSVRKTFGNITGHISYSMLWNERRFEKKNNGQKFPSAYDNRHKANIVANWRINDRWEINAGWTIMSGNRITLPTKSYNPLPGTNEITGSWENETIDYITSINNYRLPAYHRLDIGANLHVKGVNGKEGVWNFSLYNAYCNMNVIAIRKRMHAPGKGAVYEKLRMIPLIPSVSYTLKF</sequence>
<dbReference type="OrthoDB" id="9803050at2"/>
<dbReference type="GO" id="GO:0044718">
    <property type="term" value="P:siderophore transmembrane transport"/>
    <property type="evidence" value="ECO:0007669"/>
    <property type="project" value="TreeGrafter"/>
</dbReference>
<feature type="chain" id="PRO_5020390057" description="Secretin/TonB short N-terminal domain-containing protein" evidence="9">
    <location>
        <begin position="20"/>
        <end position="877"/>
    </location>
</feature>
<evidence type="ECO:0000256" key="7">
    <source>
        <dbReference type="ARBA" id="ARBA00023237"/>
    </source>
</evidence>
<evidence type="ECO:0000256" key="3">
    <source>
        <dbReference type="ARBA" id="ARBA00022452"/>
    </source>
</evidence>
<dbReference type="PROSITE" id="PS52016">
    <property type="entry name" value="TONB_DEPENDENT_REC_3"/>
    <property type="match status" value="1"/>
</dbReference>
<reference evidence="11 12" key="1">
    <citation type="submission" date="2019-02" db="EMBL/GenBank/DDBJ databases">
        <title>Isolation and identification of novel species under the genus Muribaculum.</title>
        <authorList>
            <person name="Miyake S."/>
            <person name="Ding Y."/>
            <person name="Low A."/>
            <person name="Soh M."/>
            <person name="Seedorf H."/>
        </authorList>
    </citation>
    <scope>NUCLEOTIDE SEQUENCE [LARGE SCALE GENOMIC DNA]</scope>
    <source>
        <strain evidence="11 12">TLL-A4</strain>
    </source>
</reference>
<dbReference type="Pfam" id="PF07715">
    <property type="entry name" value="Plug"/>
    <property type="match status" value="1"/>
</dbReference>
<dbReference type="KEGG" id="mgod:E7746_02820"/>